<name>A0ABY4C9R7_9BACT</name>
<evidence type="ECO:0000313" key="3">
    <source>
        <dbReference type="Proteomes" id="UP000830116"/>
    </source>
</evidence>
<gene>
    <name evidence="2" type="ORF">MNR06_01885</name>
</gene>
<dbReference type="Gene3D" id="3.40.50.300">
    <property type="entry name" value="P-loop containing nucleotide triphosphate hydrolases"/>
    <property type="match status" value="1"/>
</dbReference>
<feature type="domain" description="NadR/Ttd14 AAA" evidence="1">
    <location>
        <begin position="6"/>
        <end position="171"/>
    </location>
</feature>
<dbReference type="InterPro" id="IPR053227">
    <property type="entry name" value="TRPL-trafficking_regulator"/>
</dbReference>
<keyword evidence="2" id="KW-0547">Nucleotide-binding</keyword>
<dbReference type="GO" id="GO:0005524">
    <property type="term" value="F:ATP binding"/>
    <property type="evidence" value="ECO:0007669"/>
    <property type="project" value="UniProtKB-KW"/>
</dbReference>
<dbReference type="EMBL" id="CP093442">
    <property type="protein sequence ID" value="UOF01703.1"/>
    <property type="molecule type" value="Genomic_DNA"/>
</dbReference>
<evidence type="ECO:0000313" key="2">
    <source>
        <dbReference type="EMBL" id="UOF01703.1"/>
    </source>
</evidence>
<accession>A0ABY4C9R7</accession>
<dbReference type="PANTHER" id="PTHR34932:SF1">
    <property type="entry name" value="TRPL TRANSLOCATION DEFECT PROTEIN 14"/>
    <property type="match status" value="1"/>
</dbReference>
<dbReference type="SUPFAM" id="SSF52540">
    <property type="entry name" value="P-loop containing nucleoside triphosphate hydrolases"/>
    <property type="match status" value="1"/>
</dbReference>
<dbReference type="Pfam" id="PF13521">
    <property type="entry name" value="AAA_28"/>
    <property type="match status" value="1"/>
</dbReference>
<proteinExistence type="predicted"/>
<dbReference type="CDD" id="cd01983">
    <property type="entry name" value="SIMIBI"/>
    <property type="match status" value="1"/>
</dbReference>
<protein>
    <submittedName>
        <fullName evidence="2">ATP-binding protein</fullName>
    </submittedName>
</protein>
<keyword evidence="2" id="KW-0067">ATP-binding</keyword>
<dbReference type="Proteomes" id="UP000830116">
    <property type="component" value="Chromosome"/>
</dbReference>
<sequence>MKSYVKIAITGGPSGGKTTLIEALKKELGQKCALVPEAASILYRGGFPRSKGDLGLICAQRAIYFTQKELEHLICETSQKPLIVCDRGSLDAIAYWPDSEEHFFKNIQSNRDAELARYDWVIHLDTAAEDFYDTTNSIRTETFQEAWDLNDKIAKAWEGHPHRVVITHNEDFLSKMTTSLSVIRAIMAHKSADEINREILP</sequence>
<evidence type="ECO:0000259" key="1">
    <source>
        <dbReference type="Pfam" id="PF13521"/>
    </source>
</evidence>
<dbReference type="PANTHER" id="PTHR34932">
    <property type="entry name" value="TRPL TRANSLOCATION DEFECT PROTEIN 14"/>
    <property type="match status" value="1"/>
</dbReference>
<keyword evidence="3" id="KW-1185">Reference proteome</keyword>
<dbReference type="InterPro" id="IPR027417">
    <property type="entry name" value="P-loop_NTPase"/>
</dbReference>
<reference evidence="2" key="1">
    <citation type="submission" date="2022-03" db="EMBL/GenBank/DDBJ databases">
        <title>Genome Identification and Characterization of new species Bdellovibrio reynosense LBG001 sp. nov. from a Mexico soil sample.</title>
        <authorList>
            <person name="Camilli A."/>
            <person name="Ajao Y."/>
            <person name="Guo X."/>
        </authorList>
    </citation>
    <scope>NUCLEOTIDE SEQUENCE</scope>
    <source>
        <strain evidence="2">LBG001</strain>
    </source>
</reference>
<dbReference type="InterPro" id="IPR038727">
    <property type="entry name" value="NadR/Ttd14_AAA_dom"/>
</dbReference>
<dbReference type="RefSeq" id="WP_243538307.1">
    <property type="nucleotide sequence ID" value="NZ_CP093442.1"/>
</dbReference>
<organism evidence="2 3">
    <name type="scientific">Bdellovibrio reynosensis</name>
    <dbReference type="NCBI Taxonomy" id="2835041"/>
    <lineage>
        <taxon>Bacteria</taxon>
        <taxon>Pseudomonadati</taxon>
        <taxon>Bdellovibrionota</taxon>
        <taxon>Bdellovibrionia</taxon>
        <taxon>Bdellovibrionales</taxon>
        <taxon>Pseudobdellovibrionaceae</taxon>
        <taxon>Bdellovibrio</taxon>
    </lineage>
</organism>